<comment type="caution">
    <text evidence="2">The sequence shown here is derived from an EMBL/GenBank/DDBJ whole genome shotgun (WGS) entry which is preliminary data.</text>
</comment>
<dbReference type="InterPro" id="IPR050194">
    <property type="entry name" value="Glycosyltransferase_grp1"/>
</dbReference>
<reference evidence="2" key="1">
    <citation type="submission" date="2023-06" db="EMBL/GenBank/DDBJ databases">
        <title>Sysu t00192.</title>
        <authorList>
            <person name="Gao L."/>
            <person name="Fang B.-Z."/>
            <person name="Li W.-J."/>
        </authorList>
    </citation>
    <scope>NUCLEOTIDE SEQUENCE</scope>
    <source>
        <strain evidence="2">SYSU T00192</strain>
    </source>
</reference>
<dbReference type="SUPFAM" id="SSF53756">
    <property type="entry name" value="UDP-Glycosyltransferase/glycogen phosphorylase"/>
    <property type="match status" value="1"/>
</dbReference>
<dbReference type="Proteomes" id="UP001172728">
    <property type="component" value="Unassembled WGS sequence"/>
</dbReference>
<dbReference type="GO" id="GO:0016757">
    <property type="term" value="F:glycosyltransferase activity"/>
    <property type="evidence" value="ECO:0007669"/>
    <property type="project" value="UniProtKB-KW"/>
</dbReference>
<protein>
    <recommendedName>
        <fullName evidence="1">D-inositol 3-phosphate glycosyltransferase</fullName>
    </recommendedName>
</protein>
<gene>
    <name evidence="2" type="ORF">QQX09_06000</name>
</gene>
<organism evidence="2 3">
    <name type="scientific">Demequina litoralis</name>
    <dbReference type="NCBI Taxonomy" id="3051660"/>
    <lineage>
        <taxon>Bacteria</taxon>
        <taxon>Bacillati</taxon>
        <taxon>Actinomycetota</taxon>
        <taxon>Actinomycetes</taxon>
        <taxon>Micrococcales</taxon>
        <taxon>Demequinaceae</taxon>
        <taxon>Demequina</taxon>
    </lineage>
</organism>
<dbReference type="PANTHER" id="PTHR45947:SF3">
    <property type="entry name" value="SULFOQUINOVOSYL TRANSFERASE SQD2"/>
    <property type="match status" value="1"/>
</dbReference>
<accession>A0ABT8G8D4</accession>
<sequence>MQVVVTQPYVPAYRVPLFDAVARELEADGISFAVAAGSPGGAQAARADQAVAPWAHEIRHRTVSVKGRDVGVRRLPEELESPDLLVTELDIKNELGWSRRAHGASRVVLWGHGRPYVVANRRAVESAKRLMVRRVDHAMTYTEGGRDYLVDELHQDPDHVTAIGNAVDVSDLLAGRARGLEDEVARHVSEAWGTGPHLLYVGGLDRPKRIDFMLDAAEALHAQEPRTSLLVVGDGEMRPEVEERAGDGGAVGYLGRIDRTSIGAVATMCGAIWMPGRVGLVAVDALALELPVHTTEFPFHAPELEFLKGDSVKFLPDDPADFADAALASLREHPDGVGAVEPPPTIETVASNFARVVREVLAGRP</sequence>
<name>A0ABT8G8D4_9MICO</name>
<keyword evidence="2" id="KW-0808">Transferase</keyword>
<keyword evidence="2" id="KW-0328">Glycosyltransferase</keyword>
<dbReference type="EMBL" id="JAUHPW010000004">
    <property type="protein sequence ID" value="MDN4475408.1"/>
    <property type="molecule type" value="Genomic_DNA"/>
</dbReference>
<proteinExistence type="predicted"/>
<keyword evidence="3" id="KW-1185">Reference proteome</keyword>
<dbReference type="RefSeq" id="WP_301131999.1">
    <property type="nucleotide sequence ID" value="NZ_JAUHPW010000004.1"/>
</dbReference>
<evidence type="ECO:0000313" key="3">
    <source>
        <dbReference type="Proteomes" id="UP001172728"/>
    </source>
</evidence>
<evidence type="ECO:0000256" key="1">
    <source>
        <dbReference type="ARBA" id="ARBA00021292"/>
    </source>
</evidence>
<evidence type="ECO:0000313" key="2">
    <source>
        <dbReference type="EMBL" id="MDN4475408.1"/>
    </source>
</evidence>
<dbReference type="Pfam" id="PF13692">
    <property type="entry name" value="Glyco_trans_1_4"/>
    <property type="match status" value="1"/>
</dbReference>
<dbReference type="PANTHER" id="PTHR45947">
    <property type="entry name" value="SULFOQUINOVOSYL TRANSFERASE SQD2"/>
    <property type="match status" value="1"/>
</dbReference>
<dbReference type="Gene3D" id="3.40.50.2000">
    <property type="entry name" value="Glycogen Phosphorylase B"/>
    <property type="match status" value="2"/>
</dbReference>